<proteinExistence type="predicted"/>
<dbReference type="InterPro" id="IPR038360">
    <property type="entry name" value="DUF4844_sf"/>
</dbReference>
<evidence type="ECO:0000313" key="3">
    <source>
        <dbReference type="Proteomes" id="UP000779507"/>
    </source>
</evidence>
<feature type="signal peptide" evidence="1">
    <location>
        <begin position="1"/>
        <end position="18"/>
    </location>
</feature>
<dbReference type="Gene3D" id="1.20.1480.40">
    <property type="entry name" value="Uncharacterised protein PF16133, DUF4844"/>
    <property type="match status" value="1"/>
</dbReference>
<keyword evidence="1" id="KW-0732">Signal</keyword>
<organism evidence="2 3">
    <name type="scientific">Hymenobacter caeli</name>
    <dbReference type="NCBI Taxonomy" id="2735894"/>
    <lineage>
        <taxon>Bacteria</taxon>
        <taxon>Pseudomonadati</taxon>
        <taxon>Bacteroidota</taxon>
        <taxon>Cytophagia</taxon>
        <taxon>Cytophagales</taxon>
        <taxon>Hymenobacteraceae</taxon>
        <taxon>Hymenobacter</taxon>
    </lineage>
</organism>
<reference evidence="2 3" key="1">
    <citation type="submission" date="2020-05" db="EMBL/GenBank/DDBJ databases">
        <title>Genomic Encyclopedia of Type Strains, Phase IV (KMG-V): Genome sequencing to study the core and pangenomes of soil and plant-associated prokaryotes.</title>
        <authorList>
            <person name="Whitman W."/>
        </authorList>
    </citation>
    <scope>NUCLEOTIDE SEQUENCE [LARGE SCALE GENOMIC DNA]</scope>
    <source>
        <strain evidence="2 3">9A</strain>
    </source>
</reference>
<gene>
    <name evidence="2" type="ORF">HNP98_002151</name>
</gene>
<comment type="caution">
    <text evidence="2">The sequence shown here is derived from an EMBL/GenBank/DDBJ whole genome shotgun (WGS) entry which is preliminary data.</text>
</comment>
<name>A0ABX2FQW8_9BACT</name>
<accession>A0ABX2FQW8</accession>
<sequence>MRPHLLCVLLLAPVAGFAQTVTSAPASLIAVATPEPAATLLPVRTDASRKLTKMKDTIRPLTDELDAFKTRPQVAHILSESTDDFLQIMGGRPNQEAYFQVLDSSLAELVPLTRLPADRAQVAEYYEDLLDIVGITNSGGRLNAFITRAKAPAAAH</sequence>
<evidence type="ECO:0000313" key="2">
    <source>
        <dbReference type="EMBL" id="NRT19327.1"/>
    </source>
</evidence>
<dbReference type="RefSeq" id="WP_173810055.1">
    <property type="nucleotide sequence ID" value="NZ_JABSNP010000008.1"/>
</dbReference>
<dbReference type="EMBL" id="JABSNP010000008">
    <property type="protein sequence ID" value="NRT19327.1"/>
    <property type="molecule type" value="Genomic_DNA"/>
</dbReference>
<evidence type="ECO:0000256" key="1">
    <source>
        <dbReference type="SAM" id="SignalP"/>
    </source>
</evidence>
<keyword evidence="3" id="KW-1185">Reference proteome</keyword>
<protein>
    <recommendedName>
        <fullName evidence="4">DUF3347 domain-containing protein</fullName>
    </recommendedName>
</protein>
<evidence type="ECO:0008006" key="4">
    <source>
        <dbReference type="Google" id="ProtNLM"/>
    </source>
</evidence>
<feature type="chain" id="PRO_5046836488" description="DUF3347 domain-containing protein" evidence="1">
    <location>
        <begin position="19"/>
        <end position="156"/>
    </location>
</feature>
<dbReference type="Proteomes" id="UP000779507">
    <property type="component" value="Unassembled WGS sequence"/>
</dbReference>